<evidence type="ECO:0000256" key="6">
    <source>
        <dbReference type="ARBA" id="ARBA00022840"/>
    </source>
</evidence>
<dbReference type="GO" id="GO:0140359">
    <property type="term" value="F:ABC-type transporter activity"/>
    <property type="evidence" value="ECO:0007669"/>
    <property type="project" value="InterPro"/>
</dbReference>
<evidence type="ECO:0000256" key="8">
    <source>
        <dbReference type="ARBA" id="ARBA00023136"/>
    </source>
</evidence>
<dbReference type="InterPro" id="IPR003439">
    <property type="entry name" value="ABC_transporter-like_ATP-bd"/>
</dbReference>
<evidence type="ECO:0000256" key="5">
    <source>
        <dbReference type="ARBA" id="ARBA00022741"/>
    </source>
</evidence>
<gene>
    <name evidence="12" type="ORF">FEM48_Zijuj12G0024700</name>
</gene>
<feature type="transmembrane region" description="Helical" evidence="10">
    <location>
        <begin position="479"/>
        <end position="501"/>
    </location>
</feature>
<comment type="caution">
    <text evidence="12">The sequence shown here is derived from an EMBL/GenBank/DDBJ whole genome shotgun (WGS) entry which is preliminary data.</text>
</comment>
<feature type="domain" description="ABC transporter" evidence="11">
    <location>
        <begin position="15"/>
        <end position="259"/>
    </location>
</feature>
<dbReference type="Pfam" id="PF19055">
    <property type="entry name" value="ABC2_membrane_7"/>
    <property type="match status" value="2"/>
</dbReference>
<feature type="region of interest" description="Disordered" evidence="9">
    <location>
        <begin position="1267"/>
        <end position="1300"/>
    </location>
</feature>
<feature type="transmembrane region" description="Helical" evidence="10">
    <location>
        <begin position="1070"/>
        <end position="1089"/>
    </location>
</feature>
<evidence type="ECO:0000256" key="1">
    <source>
        <dbReference type="ARBA" id="ARBA00004141"/>
    </source>
</evidence>
<evidence type="ECO:0000256" key="2">
    <source>
        <dbReference type="ARBA" id="ARBA00005814"/>
    </source>
</evidence>
<dbReference type="GO" id="GO:0016887">
    <property type="term" value="F:ATP hydrolysis activity"/>
    <property type="evidence" value="ECO:0007669"/>
    <property type="project" value="InterPro"/>
</dbReference>
<feature type="transmembrane region" description="Helical" evidence="10">
    <location>
        <begin position="366"/>
        <end position="384"/>
    </location>
</feature>
<keyword evidence="3" id="KW-0813">Transport</keyword>
<keyword evidence="6" id="KW-0067">ATP-binding</keyword>
<reference evidence="12" key="1">
    <citation type="journal article" date="2021" name="Front. Plant Sci.">
        <title>Chromosome-Scale Genome Assembly for Chinese Sour Jujube and Insights Into Its Genome Evolution and Domestication Signature.</title>
        <authorList>
            <person name="Shen L.-Y."/>
            <person name="Luo H."/>
            <person name="Wang X.-L."/>
            <person name="Wang X.-M."/>
            <person name="Qiu X.-J."/>
            <person name="Liu H."/>
            <person name="Zhou S.-S."/>
            <person name="Jia K.-H."/>
            <person name="Nie S."/>
            <person name="Bao Y.-T."/>
            <person name="Zhang R.-G."/>
            <person name="Yun Q.-Z."/>
            <person name="Chai Y.-H."/>
            <person name="Lu J.-Y."/>
            <person name="Li Y."/>
            <person name="Zhao S.-W."/>
            <person name="Mao J.-F."/>
            <person name="Jia S.-G."/>
            <person name="Mao Y.-M."/>
        </authorList>
    </citation>
    <scope>NUCLEOTIDE SEQUENCE</scope>
    <source>
        <strain evidence="12">AT0</strain>
        <tissue evidence="12">Leaf</tissue>
    </source>
</reference>
<dbReference type="InterPro" id="IPR013525">
    <property type="entry name" value="ABC2_TM"/>
</dbReference>
<keyword evidence="5" id="KW-0547">Nucleotide-binding</keyword>
<evidence type="ECO:0000256" key="3">
    <source>
        <dbReference type="ARBA" id="ARBA00022448"/>
    </source>
</evidence>
<dbReference type="GO" id="GO:0005524">
    <property type="term" value="F:ATP binding"/>
    <property type="evidence" value="ECO:0007669"/>
    <property type="project" value="UniProtKB-KW"/>
</dbReference>
<keyword evidence="7 10" id="KW-1133">Transmembrane helix</keyword>
<dbReference type="PANTHER" id="PTHR48042">
    <property type="entry name" value="ABC TRANSPORTER G FAMILY MEMBER 11"/>
    <property type="match status" value="1"/>
</dbReference>
<feature type="transmembrane region" description="Helical" evidence="10">
    <location>
        <begin position="1129"/>
        <end position="1147"/>
    </location>
</feature>
<evidence type="ECO:0000256" key="7">
    <source>
        <dbReference type="ARBA" id="ARBA00022989"/>
    </source>
</evidence>
<feature type="transmembrane region" description="Helical" evidence="10">
    <location>
        <begin position="1217"/>
        <end position="1238"/>
    </location>
</feature>
<evidence type="ECO:0000259" key="11">
    <source>
        <dbReference type="PROSITE" id="PS50893"/>
    </source>
</evidence>
<dbReference type="InterPro" id="IPR043926">
    <property type="entry name" value="ABCG_dom"/>
</dbReference>
<dbReference type="SMART" id="SM00382">
    <property type="entry name" value="AAA"/>
    <property type="match status" value="2"/>
</dbReference>
<dbReference type="InterPro" id="IPR027417">
    <property type="entry name" value="P-loop_NTPase"/>
</dbReference>
<keyword evidence="8 10" id="KW-0472">Membrane</keyword>
<evidence type="ECO:0000256" key="4">
    <source>
        <dbReference type="ARBA" id="ARBA00022692"/>
    </source>
</evidence>
<dbReference type="GO" id="GO:0016020">
    <property type="term" value="C:membrane"/>
    <property type="evidence" value="ECO:0007669"/>
    <property type="project" value="UniProtKB-SubCell"/>
</dbReference>
<sequence>MSITENIMTMRGPYLVWKDLTVVVPNANTTRKLLNEIAGYAQSNRIMALMGPSGSGKSTLLDALAGRLSANLKMTGHVLYKGKLDSSSRDCVGISYLAQEDVFLGTLTVRETIAYSANLRLSTKMDKNEINELVERTIVEMGLEHCANNKIGNWHLRGISDGEKKRLSIALEILTHPYVMFLDEPTSGLDSASAYFVIVALRDIARHGRVVVFSIHQPSYYLFDLFDDLYLLSGGRVVYFGEANMAVKFFAESGFPCPVRRNPTDHFLRCINPDFDNIASTMLRSKSINGITTMPDCVMNLTTQEIQETLIEKYKISEYSTTARDKIQDIILLEENISLSNRSKARWSKQLSSLIRRSFLNMSRDIGYYWLRIVFYVAVSISVGSIYFKIDTSFLAITARAKCEAFIYGFMICLSIGGLPSFIEELKVYNREMLNKHYGEGLLSISNFISSLPFLVVIAVSSGTVVYSMVKLHSGFSHFCYFCINFFCYISVIECSMMVVAALVPNVLMGIGIGTSLVVFMMMPSEIFRPLPDLPKFFWRYPMSYISCASWALQGVYKNDMIGLEFGNSVPEDSKLKGETVLLTAFGIPLDHSKWWDLAALMCLLIFDRLLLFVWIYTHRRKYNRMSITENIRGPYLVWKDLTVLVPNPNTARKVLNEICGFAQPNRIMALMGPSGSGKSTLLDALAGQLSANVKMTGQVLYKGKMGGSSRDGVGISYLNQEDIFLGALTVRETITYSANLRLSKKMDKNEINEQVERTIMEMGLEHCANNKIGNWHLRGISDGEKKRLSIALEILTHPYVMFLDEPTSGLDSASAYFVILALRNIALHGRIVVCSIHQPSYYLFDLFDDLYLLSGGQVVYFGEANMAVKFFAESGFPCPARRNPSDHFLRCINSDFDNVASTLLRSKTITGITTMPDSVMNLSTQEIKEVLIEKYKISEYSTNARDKIQDLILLEENIRLSNKSKARSSKQLSTLIHRSLLNMSRDMGYYWLRILFYVAVAISVGSMYFKIDTSFLAITARAKCEAFIYGFMICLSIGGLPSFIEELKVYNREMLNKHYGEGLLSISNFISSLPFLVVIAVSSGTVVYSMVKLHSGFSHFCYFCINFFCCISVIECSMMVVAALVPNVLMGIGIGTALIVFMMMSSEIFRPLPDLPKFFWRYPMSYISFASWALQGVYKNDMLGLEFDNLEPEDSKLKGETVLLTTFGIPLDHSKWWDLAALMCLLIFHRLLLFVVLKYKHRVSLVFCNLSAKRIFKLRGLPMRASSSRSSRDRTTLPTMRNKNFHPLSSLEDLTSPPP</sequence>
<dbReference type="Pfam" id="PF00005">
    <property type="entry name" value="ABC_tran"/>
    <property type="match status" value="2"/>
</dbReference>
<dbReference type="InterPro" id="IPR003593">
    <property type="entry name" value="AAA+_ATPase"/>
</dbReference>
<evidence type="ECO:0000256" key="10">
    <source>
        <dbReference type="SAM" id="Phobius"/>
    </source>
</evidence>
<evidence type="ECO:0000313" key="13">
    <source>
        <dbReference type="Proteomes" id="UP000813462"/>
    </source>
</evidence>
<dbReference type="PROSITE" id="PS50893">
    <property type="entry name" value="ABC_TRANSPORTER_2"/>
    <property type="match status" value="2"/>
</dbReference>
<dbReference type="SUPFAM" id="SSF52540">
    <property type="entry name" value="P-loop containing nucleoside triphosphate hydrolases"/>
    <property type="match status" value="2"/>
</dbReference>
<comment type="subcellular location">
    <subcellularLocation>
        <location evidence="1">Membrane</location>
        <topology evidence="1">Multi-pass membrane protein</topology>
    </subcellularLocation>
</comment>
<feature type="transmembrane region" description="Helical" evidence="10">
    <location>
        <begin position="507"/>
        <end position="525"/>
    </location>
</feature>
<accession>A0A978UAP3</accession>
<feature type="transmembrane region" description="Helical" evidence="10">
    <location>
        <begin position="405"/>
        <end position="423"/>
    </location>
</feature>
<name>A0A978UAP3_ZIZJJ</name>
<feature type="transmembrane region" description="Helical" evidence="10">
    <location>
        <begin position="443"/>
        <end position="467"/>
    </location>
</feature>
<dbReference type="Gene3D" id="3.40.50.300">
    <property type="entry name" value="P-loop containing nucleotide triphosphate hydrolases"/>
    <property type="match status" value="2"/>
</dbReference>
<proteinExistence type="inferred from homology"/>
<comment type="similarity">
    <text evidence="2">Belongs to the ABC transporter superfamily. ABCG family. Eye pigment precursor importer (TC 3.A.1.204) subfamily.</text>
</comment>
<dbReference type="CDD" id="cd03213">
    <property type="entry name" value="ABCG_EPDR"/>
    <property type="match status" value="1"/>
</dbReference>
<dbReference type="PANTHER" id="PTHR48042:SF8">
    <property type="entry name" value="ABC-2 TYPE TRANSPORTER TRANSMEMBRANE DOMAIN-CONTAINING PROTEIN"/>
    <property type="match status" value="1"/>
</dbReference>
<dbReference type="InterPro" id="IPR052215">
    <property type="entry name" value="Plant_ABCG"/>
</dbReference>
<organism evidence="12 13">
    <name type="scientific">Ziziphus jujuba var. spinosa</name>
    <dbReference type="NCBI Taxonomy" id="714518"/>
    <lineage>
        <taxon>Eukaryota</taxon>
        <taxon>Viridiplantae</taxon>
        <taxon>Streptophyta</taxon>
        <taxon>Embryophyta</taxon>
        <taxon>Tracheophyta</taxon>
        <taxon>Spermatophyta</taxon>
        <taxon>Magnoliopsida</taxon>
        <taxon>eudicotyledons</taxon>
        <taxon>Gunneridae</taxon>
        <taxon>Pentapetalae</taxon>
        <taxon>rosids</taxon>
        <taxon>fabids</taxon>
        <taxon>Rosales</taxon>
        <taxon>Rhamnaceae</taxon>
        <taxon>Paliureae</taxon>
        <taxon>Ziziphus</taxon>
    </lineage>
</organism>
<dbReference type="EMBL" id="JAEACU010000012">
    <property type="protein sequence ID" value="KAH7511836.1"/>
    <property type="molecule type" value="Genomic_DNA"/>
</dbReference>
<dbReference type="Proteomes" id="UP000813462">
    <property type="component" value="Unassembled WGS sequence"/>
</dbReference>
<protein>
    <recommendedName>
        <fullName evidence="11">ABC transporter domain-containing protein</fullName>
    </recommendedName>
</protein>
<evidence type="ECO:0000256" key="9">
    <source>
        <dbReference type="SAM" id="MobiDB-lite"/>
    </source>
</evidence>
<feature type="transmembrane region" description="Helical" evidence="10">
    <location>
        <begin position="991"/>
        <end position="1010"/>
    </location>
</feature>
<feature type="transmembrane region" description="Helical" evidence="10">
    <location>
        <begin position="1101"/>
        <end position="1123"/>
    </location>
</feature>
<dbReference type="Pfam" id="PF01061">
    <property type="entry name" value="ABC2_membrane"/>
    <property type="match status" value="2"/>
</dbReference>
<feature type="transmembrane region" description="Helical" evidence="10">
    <location>
        <begin position="598"/>
        <end position="617"/>
    </location>
</feature>
<evidence type="ECO:0000313" key="12">
    <source>
        <dbReference type="EMBL" id="KAH7511836.1"/>
    </source>
</evidence>
<feature type="domain" description="ABC transporter" evidence="11">
    <location>
        <begin position="637"/>
        <end position="881"/>
    </location>
</feature>
<keyword evidence="4 10" id="KW-0812">Transmembrane</keyword>